<name>A0A267GCC7_9PLAT</name>
<comment type="caution">
    <text evidence="2">The sequence shown here is derived from an EMBL/GenBank/DDBJ whole genome shotgun (WGS) entry which is preliminary data.</text>
</comment>
<dbReference type="Proteomes" id="UP000215902">
    <property type="component" value="Unassembled WGS sequence"/>
</dbReference>
<reference evidence="2 3" key="1">
    <citation type="submission" date="2017-06" db="EMBL/GenBank/DDBJ databases">
        <title>A platform for efficient transgenesis in Macrostomum lignano, a flatworm model organism for stem cell research.</title>
        <authorList>
            <person name="Berezikov E."/>
        </authorList>
    </citation>
    <scope>NUCLEOTIDE SEQUENCE [LARGE SCALE GENOMIC DNA]</scope>
    <source>
        <strain evidence="2">DV1</strain>
        <tissue evidence="2">Whole organism</tissue>
    </source>
</reference>
<keyword evidence="3" id="KW-1185">Reference proteome</keyword>
<organism evidence="2 3">
    <name type="scientific">Macrostomum lignano</name>
    <dbReference type="NCBI Taxonomy" id="282301"/>
    <lineage>
        <taxon>Eukaryota</taxon>
        <taxon>Metazoa</taxon>
        <taxon>Spiralia</taxon>
        <taxon>Lophotrochozoa</taxon>
        <taxon>Platyhelminthes</taxon>
        <taxon>Rhabditophora</taxon>
        <taxon>Macrostomorpha</taxon>
        <taxon>Macrostomida</taxon>
        <taxon>Macrostomidae</taxon>
        <taxon>Macrostomum</taxon>
    </lineage>
</organism>
<evidence type="ECO:0000313" key="3">
    <source>
        <dbReference type="Proteomes" id="UP000215902"/>
    </source>
</evidence>
<dbReference type="EMBL" id="NIVC01002064">
    <property type="protein sequence ID" value="PAA61173.1"/>
    <property type="molecule type" value="Genomic_DNA"/>
</dbReference>
<sequence>MSGPPQDGITLVRDIGKEGRLFVQHCPVYARAYYYQLVNQVTNSNDNGILFIPGRKSNNIQVLDRPVHIKGIFAVWLERKHCNVNSDSVKGGSQMHLIWEGNVLAKPPPMDEIRNGIASHWNSS</sequence>
<dbReference type="AlphaFoldDB" id="A0A267GCC7"/>
<dbReference type="EMBL" id="NIVC01000441">
    <property type="protein sequence ID" value="PAA82902.1"/>
    <property type="molecule type" value="Genomic_DNA"/>
</dbReference>
<evidence type="ECO:0000313" key="1">
    <source>
        <dbReference type="EMBL" id="PAA61173.1"/>
    </source>
</evidence>
<proteinExistence type="predicted"/>
<evidence type="ECO:0000313" key="2">
    <source>
        <dbReference type="EMBL" id="PAA82902.1"/>
    </source>
</evidence>
<protein>
    <submittedName>
        <fullName evidence="2">Uncharacterized protein</fullName>
    </submittedName>
</protein>
<gene>
    <name evidence="2" type="ORF">BOX15_Mlig009586g1</name>
    <name evidence="1" type="ORF">BOX15_Mlig010785g1</name>
</gene>
<accession>A0A267GCC7</accession>